<comment type="similarity">
    <text evidence="1">Belongs to the Cyclase 1 superfamily.</text>
</comment>
<dbReference type="InterPro" id="IPR037175">
    <property type="entry name" value="KFase_sf"/>
</dbReference>
<gene>
    <name evidence="3" type="ORF">R5R35_000465</name>
</gene>
<dbReference type="AlphaFoldDB" id="A0AAN9VM52"/>
<feature type="signal peptide" evidence="2">
    <location>
        <begin position="1"/>
        <end position="17"/>
    </location>
</feature>
<comment type="caution">
    <text evidence="3">The sequence shown here is derived from an EMBL/GenBank/DDBJ whole genome shotgun (WGS) entry which is preliminary data.</text>
</comment>
<evidence type="ECO:0000256" key="2">
    <source>
        <dbReference type="SAM" id="SignalP"/>
    </source>
</evidence>
<evidence type="ECO:0000256" key="1">
    <source>
        <dbReference type="ARBA" id="ARBA00007865"/>
    </source>
</evidence>
<evidence type="ECO:0008006" key="5">
    <source>
        <dbReference type="Google" id="ProtNLM"/>
    </source>
</evidence>
<evidence type="ECO:0000313" key="4">
    <source>
        <dbReference type="Proteomes" id="UP001378592"/>
    </source>
</evidence>
<dbReference type="InterPro" id="IPR007325">
    <property type="entry name" value="KFase/CYL"/>
</dbReference>
<dbReference type="GO" id="GO:0004061">
    <property type="term" value="F:arylformamidase activity"/>
    <property type="evidence" value="ECO:0007669"/>
    <property type="project" value="InterPro"/>
</dbReference>
<name>A0AAN9VM52_9ORTH</name>
<proteinExistence type="inferred from homology"/>
<reference evidence="3 4" key="1">
    <citation type="submission" date="2024-03" db="EMBL/GenBank/DDBJ databases">
        <title>The genome assembly and annotation of the cricket Gryllus longicercus Weissman &amp; Gray.</title>
        <authorList>
            <person name="Szrajer S."/>
            <person name="Gray D."/>
            <person name="Ylla G."/>
        </authorList>
    </citation>
    <scope>NUCLEOTIDE SEQUENCE [LARGE SCALE GENOMIC DNA]</scope>
    <source>
        <strain evidence="3">DAG 2021-001</strain>
        <tissue evidence="3">Whole body minus gut</tissue>
    </source>
</reference>
<feature type="chain" id="PRO_5043009032" description="Cyclase" evidence="2">
    <location>
        <begin position="18"/>
        <end position="251"/>
    </location>
</feature>
<accession>A0AAN9VM52</accession>
<dbReference type="PANTHER" id="PTHR31118:SF12">
    <property type="entry name" value="CYCLASE-LIKE PROTEIN 2"/>
    <property type="match status" value="1"/>
</dbReference>
<sequence length="251" mass="27321">MASRWLVLTLLAAVGKADECRLNGPLELSRTLSTNSPYVTVPFTPGTLQDNPFKNTRYRINDFCVGEHTGTHLDSPFHFSENGWSTDQIPLNRLIANGVFLNVTEQAAGNASFRLQPSHIDAWVERHGPFPDNAVLLVSFGWAQRFANRTLYLGTASTNFTEFRQPGISVEAARRLANIDQLVGVGVDTASVDAPGSGDVHVILAAKNMYNLEHVDLDQPCLPAKGFKVFSMPVKVQGGTGAPARVIVVPH</sequence>
<protein>
    <recommendedName>
        <fullName evidence="5">Cyclase</fullName>
    </recommendedName>
</protein>
<keyword evidence="2" id="KW-0732">Signal</keyword>
<dbReference type="Proteomes" id="UP001378592">
    <property type="component" value="Unassembled WGS sequence"/>
</dbReference>
<dbReference type="Gene3D" id="3.50.30.50">
    <property type="entry name" value="Putative cyclase"/>
    <property type="match status" value="1"/>
</dbReference>
<dbReference type="PANTHER" id="PTHR31118">
    <property type="entry name" value="CYCLASE-LIKE PROTEIN 2"/>
    <property type="match status" value="1"/>
</dbReference>
<keyword evidence="4" id="KW-1185">Reference proteome</keyword>
<evidence type="ECO:0000313" key="3">
    <source>
        <dbReference type="EMBL" id="KAK7864425.1"/>
    </source>
</evidence>
<dbReference type="EMBL" id="JAZDUA010000203">
    <property type="protein sequence ID" value="KAK7864425.1"/>
    <property type="molecule type" value="Genomic_DNA"/>
</dbReference>
<organism evidence="3 4">
    <name type="scientific">Gryllus longicercus</name>
    <dbReference type="NCBI Taxonomy" id="2509291"/>
    <lineage>
        <taxon>Eukaryota</taxon>
        <taxon>Metazoa</taxon>
        <taxon>Ecdysozoa</taxon>
        <taxon>Arthropoda</taxon>
        <taxon>Hexapoda</taxon>
        <taxon>Insecta</taxon>
        <taxon>Pterygota</taxon>
        <taxon>Neoptera</taxon>
        <taxon>Polyneoptera</taxon>
        <taxon>Orthoptera</taxon>
        <taxon>Ensifera</taxon>
        <taxon>Gryllidea</taxon>
        <taxon>Grylloidea</taxon>
        <taxon>Gryllidae</taxon>
        <taxon>Gryllinae</taxon>
        <taxon>Gryllus</taxon>
    </lineage>
</organism>
<dbReference type="GO" id="GO:0019441">
    <property type="term" value="P:L-tryptophan catabolic process to kynurenine"/>
    <property type="evidence" value="ECO:0007669"/>
    <property type="project" value="InterPro"/>
</dbReference>
<dbReference type="Pfam" id="PF04199">
    <property type="entry name" value="Cyclase"/>
    <property type="match status" value="1"/>
</dbReference>
<dbReference type="SUPFAM" id="SSF102198">
    <property type="entry name" value="Putative cyclase"/>
    <property type="match status" value="1"/>
</dbReference>